<reference evidence="2 3" key="1">
    <citation type="submission" date="2018-11" db="EMBL/GenBank/DDBJ databases">
        <authorList>
            <consortium name="Pathogen Informatics"/>
        </authorList>
    </citation>
    <scope>NUCLEOTIDE SEQUENCE [LARGE SCALE GENOMIC DNA]</scope>
</reference>
<keyword evidence="3" id="KW-1185">Reference proteome</keyword>
<feature type="region of interest" description="Disordered" evidence="1">
    <location>
        <begin position="102"/>
        <end position="121"/>
    </location>
</feature>
<name>A0A3P7LAV5_STRVU</name>
<organism evidence="2 3">
    <name type="scientific">Strongylus vulgaris</name>
    <name type="common">Blood worm</name>
    <dbReference type="NCBI Taxonomy" id="40348"/>
    <lineage>
        <taxon>Eukaryota</taxon>
        <taxon>Metazoa</taxon>
        <taxon>Ecdysozoa</taxon>
        <taxon>Nematoda</taxon>
        <taxon>Chromadorea</taxon>
        <taxon>Rhabditida</taxon>
        <taxon>Rhabditina</taxon>
        <taxon>Rhabditomorpha</taxon>
        <taxon>Strongyloidea</taxon>
        <taxon>Strongylidae</taxon>
        <taxon>Strongylus</taxon>
    </lineage>
</organism>
<evidence type="ECO:0000313" key="2">
    <source>
        <dbReference type="EMBL" id="VDM76238.1"/>
    </source>
</evidence>
<gene>
    <name evidence="2" type="ORF">SVUK_LOCUS11236</name>
</gene>
<sequence>MWKIDTHLCVLSAYDRTQRADRFRVAMKNDIDMYENTCIGQKSNETLSFHSDWDLVRTTIAVVEKWNTTPQPIIKKKPRPTLEDAPLRRIRQPVALAKTFYRKRQGSGQTGSTPQEDSAAPIRKLKKMRGDLAKTFSVPTSQSDLIVDAQVDGKGRSLSSLPAEPWRLPPIRNNLIARNFYANTISRPNPPPPAPPPLPPTVQSPKIYDVSQTYALQADRTRVLRHLLICDSMCYGSCYAYALQTDRDALFVNLVDQTT</sequence>
<dbReference type="OrthoDB" id="5822796at2759"/>
<proteinExistence type="predicted"/>
<dbReference type="Proteomes" id="UP000270094">
    <property type="component" value="Unassembled WGS sequence"/>
</dbReference>
<protein>
    <submittedName>
        <fullName evidence="2">Uncharacterized protein</fullName>
    </submittedName>
</protein>
<dbReference type="AlphaFoldDB" id="A0A3P7LAV5"/>
<accession>A0A3P7LAV5</accession>
<dbReference type="EMBL" id="UYYB01096593">
    <property type="protein sequence ID" value="VDM76238.1"/>
    <property type="molecule type" value="Genomic_DNA"/>
</dbReference>
<evidence type="ECO:0000313" key="3">
    <source>
        <dbReference type="Proteomes" id="UP000270094"/>
    </source>
</evidence>
<evidence type="ECO:0000256" key="1">
    <source>
        <dbReference type="SAM" id="MobiDB-lite"/>
    </source>
</evidence>
<feature type="compositionally biased region" description="Polar residues" evidence="1">
    <location>
        <begin position="106"/>
        <end position="116"/>
    </location>
</feature>